<name>A0ABU7CIB2_9TELE</name>
<dbReference type="Proteomes" id="UP001345963">
    <property type="component" value="Unassembled WGS sequence"/>
</dbReference>
<feature type="non-terminal residue" evidence="1">
    <location>
        <position position="51"/>
    </location>
</feature>
<dbReference type="EMBL" id="JAHUTI010090947">
    <property type="protein sequence ID" value="MED6261871.1"/>
    <property type="molecule type" value="Genomic_DNA"/>
</dbReference>
<accession>A0ABU7CIB2</accession>
<keyword evidence="2" id="KW-1185">Reference proteome</keyword>
<comment type="caution">
    <text evidence="1">The sequence shown here is derived from an EMBL/GenBank/DDBJ whole genome shotgun (WGS) entry which is preliminary data.</text>
</comment>
<protein>
    <submittedName>
        <fullName evidence="1">Uncharacterized protein</fullName>
    </submittedName>
</protein>
<sequence>MDILEKTNEDVRMVAGYHFTGGDLWAWHHWEIRQRGIRVTALSTSRKIPTQ</sequence>
<evidence type="ECO:0000313" key="2">
    <source>
        <dbReference type="Proteomes" id="UP001345963"/>
    </source>
</evidence>
<evidence type="ECO:0000313" key="1">
    <source>
        <dbReference type="EMBL" id="MED6261871.1"/>
    </source>
</evidence>
<proteinExistence type="predicted"/>
<gene>
    <name evidence="1" type="ORF">ATANTOWER_011151</name>
</gene>
<reference evidence="1 2" key="1">
    <citation type="submission" date="2021-07" db="EMBL/GenBank/DDBJ databases">
        <authorList>
            <person name="Palmer J.M."/>
        </authorList>
    </citation>
    <scope>NUCLEOTIDE SEQUENCE [LARGE SCALE GENOMIC DNA]</scope>
    <source>
        <strain evidence="1 2">AT_MEX2019</strain>
        <tissue evidence="1">Muscle</tissue>
    </source>
</reference>
<organism evidence="1 2">
    <name type="scientific">Ataeniobius toweri</name>
    <dbReference type="NCBI Taxonomy" id="208326"/>
    <lineage>
        <taxon>Eukaryota</taxon>
        <taxon>Metazoa</taxon>
        <taxon>Chordata</taxon>
        <taxon>Craniata</taxon>
        <taxon>Vertebrata</taxon>
        <taxon>Euteleostomi</taxon>
        <taxon>Actinopterygii</taxon>
        <taxon>Neopterygii</taxon>
        <taxon>Teleostei</taxon>
        <taxon>Neoteleostei</taxon>
        <taxon>Acanthomorphata</taxon>
        <taxon>Ovalentaria</taxon>
        <taxon>Atherinomorphae</taxon>
        <taxon>Cyprinodontiformes</taxon>
        <taxon>Goodeidae</taxon>
        <taxon>Ataeniobius</taxon>
    </lineage>
</organism>